<organism evidence="3 4">
    <name type="scientific">Oidiodendron maius (strain Zn)</name>
    <dbReference type="NCBI Taxonomy" id="913774"/>
    <lineage>
        <taxon>Eukaryota</taxon>
        <taxon>Fungi</taxon>
        <taxon>Dikarya</taxon>
        <taxon>Ascomycota</taxon>
        <taxon>Pezizomycotina</taxon>
        <taxon>Leotiomycetes</taxon>
        <taxon>Leotiomycetes incertae sedis</taxon>
        <taxon>Myxotrichaceae</taxon>
        <taxon>Oidiodendron</taxon>
    </lineage>
</organism>
<sequence length="846" mass="95874">MSQLNFNPTAQIASGEVVIDLNWLPTPALSADGTPESPQASILLYKFLPLPPNNQLIRILDLDAPPGRPVALKSQALTGTLRVVSLSTCPRFAALSYVWGEYSFPPDVISCNNGANLKITANCKMALLALRRQFGALTIWVDAICINQEDAGEKHDQIPLMEEIYTWAQPVFVWLGPDDLSSRKSMKWLRKASSGSVVDLLVRSACAPKLTGRLGYKVAIISSIMGYMSHTYIDLLLYLIPIIGCLKYKDSKPPVRDIDSLFDRDWFRRIWTFQEVLLACDIVVVCGNTRLTWAQLMAGLDTFYKESSGSLNINTARELLEAWMKIPRSTHWKGKEKQRRLQDVNTAEAYRENGLKFVSQPLVYVPLKVWQLFVDAARGYTITYPAVIIIGLILESSRGVDFDILEVLMISAYFALIGAAGAVLIPWGNTRTFDRCRFSFRFGRKSGNPSLDNTSVIIQAIRERKSSEPRDHAYGTYGVLRRLGATLTKPDYSKPVGQVYFEFFLDLLRWDPTTIRLLLDTGWNQLPDTPSWVPDWNDGSLLRLKHEDVYYRGKTSETKPSPQLGGMKNVYPRPIINPDYVPKVSVQDNKLTVTAQWVEIVQWVSGPFGSIDIELFLEQPEHFSTVWGQIFWLVQWSFSFRRLLRDEIAEGGEGRNGEDEEVGPSDNCRTFSEAISTSEAVYSALSLPKDVWFDCRDKYERSWVRAIGYMFPAFVRIQNLDSTHRQEMIRDCICNNEDGYPWEIELRGIEPTGREALESVVEFINGTLVNGRRLFTANNGILGWTPMDTRVGDLVTMIEGVSRPLILRKVEGSTTCIEYNVIGHAFTHDEWVHRAERFETHNVVLV</sequence>
<dbReference type="PANTHER" id="PTHR24148:SF64">
    <property type="entry name" value="HETEROKARYON INCOMPATIBILITY DOMAIN-CONTAINING PROTEIN"/>
    <property type="match status" value="1"/>
</dbReference>
<name>A0A0C3D505_OIDMZ</name>
<dbReference type="EMBL" id="KN832883">
    <property type="protein sequence ID" value="KIM96982.1"/>
    <property type="molecule type" value="Genomic_DNA"/>
</dbReference>
<feature type="domain" description="Heterokaryon incompatibility" evidence="2">
    <location>
        <begin position="92"/>
        <end position="275"/>
    </location>
</feature>
<feature type="transmembrane region" description="Helical" evidence="1">
    <location>
        <begin position="407"/>
        <end position="427"/>
    </location>
</feature>
<evidence type="ECO:0000313" key="3">
    <source>
        <dbReference type="EMBL" id="KIM96982.1"/>
    </source>
</evidence>
<dbReference type="STRING" id="913774.A0A0C3D505"/>
<reference evidence="3 4" key="1">
    <citation type="submission" date="2014-04" db="EMBL/GenBank/DDBJ databases">
        <authorList>
            <consortium name="DOE Joint Genome Institute"/>
            <person name="Kuo A."/>
            <person name="Martino E."/>
            <person name="Perotto S."/>
            <person name="Kohler A."/>
            <person name="Nagy L.G."/>
            <person name="Floudas D."/>
            <person name="Copeland A."/>
            <person name="Barry K.W."/>
            <person name="Cichocki N."/>
            <person name="Veneault-Fourrey C."/>
            <person name="LaButti K."/>
            <person name="Lindquist E.A."/>
            <person name="Lipzen A."/>
            <person name="Lundell T."/>
            <person name="Morin E."/>
            <person name="Murat C."/>
            <person name="Sun H."/>
            <person name="Tunlid A."/>
            <person name="Henrissat B."/>
            <person name="Grigoriev I.V."/>
            <person name="Hibbett D.S."/>
            <person name="Martin F."/>
            <person name="Nordberg H.P."/>
            <person name="Cantor M.N."/>
            <person name="Hua S.X."/>
        </authorList>
    </citation>
    <scope>NUCLEOTIDE SEQUENCE [LARGE SCALE GENOMIC DNA]</scope>
    <source>
        <strain evidence="3 4">Zn</strain>
    </source>
</reference>
<evidence type="ECO:0000313" key="4">
    <source>
        <dbReference type="Proteomes" id="UP000054321"/>
    </source>
</evidence>
<evidence type="ECO:0000256" key="1">
    <source>
        <dbReference type="SAM" id="Phobius"/>
    </source>
</evidence>
<keyword evidence="1" id="KW-0472">Membrane</keyword>
<dbReference type="Proteomes" id="UP000054321">
    <property type="component" value="Unassembled WGS sequence"/>
</dbReference>
<reference evidence="4" key="2">
    <citation type="submission" date="2015-01" db="EMBL/GenBank/DDBJ databases">
        <title>Evolutionary Origins and Diversification of the Mycorrhizal Mutualists.</title>
        <authorList>
            <consortium name="DOE Joint Genome Institute"/>
            <consortium name="Mycorrhizal Genomics Consortium"/>
            <person name="Kohler A."/>
            <person name="Kuo A."/>
            <person name="Nagy L.G."/>
            <person name="Floudas D."/>
            <person name="Copeland A."/>
            <person name="Barry K.W."/>
            <person name="Cichocki N."/>
            <person name="Veneault-Fourrey C."/>
            <person name="LaButti K."/>
            <person name="Lindquist E.A."/>
            <person name="Lipzen A."/>
            <person name="Lundell T."/>
            <person name="Morin E."/>
            <person name="Murat C."/>
            <person name="Riley R."/>
            <person name="Ohm R."/>
            <person name="Sun H."/>
            <person name="Tunlid A."/>
            <person name="Henrissat B."/>
            <person name="Grigoriev I.V."/>
            <person name="Hibbett D.S."/>
            <person name="Martin F."/>
        </authorList>
    </citation>
    <scope>NUCLEOTIDE SEQUENCE [LARGE SCALE GENOMIC DNA]</scope>
    <source>
        <strain evidence="4">Zn</strain>
    </source>
</reference>
<keyword evidence="1" id="KW-0812">Transmembrane</keyword>
<dbReference type="InterPro" id="IPR052895">
    <property type="entry name" value="HetReg/Transcr_Mod"/>
</dbReference>
<protein>
    <recommendedName>
        <fullName evidence="2">Heterokaryon incompatibility domain-containing protein</fullName>
    </recommendedName>
</protein>
<dbReference type="HOGENOM" id="CLU_004184_7_2_1"/>
<dbReference type="PANTHER" id="PTHR24148">
    <property type="entry name" value="ANKYRIN REPEAT DOMAIN-CONTAINING PROTEIN 39 HOMOLOG-RELATED"/>
    <property type="match status" value="1"/>
</dbReference>
<proteinExistence type="predicted"/>
<dbReference type="OrthoDB" id="2157530at2759"/>
<dbReference type="InterPro" id="IPR010730">
    <property type="entry name" value="HET"/>
</dbReference>
<dbReference type="Pfam" id="PF06985">
    <property type="entry name" value="HET"/>
    <property type="match status" value="1"/>
</dbReference>
<accession>A0A0C3D505</accession>
<feature type="transmembrane region" description="Helical" evidence="1">
    <location>
        <begin position="377"/>
        <end position="395"/>
    </location>
</feature>
<gene>
    <name evidence="3" type="ORF">OIDMADRAFT_183035</name>
</gene>
<dbReference type="AlphaFoldDB" id="A0A0C3D505"/>
<evidence type="ECO:0000259" key="2">
    <source>
        <dbReference type="Pfam" id="PF06985"/>
    </source>
</evidence>
<dbReference type="InParanoid" id="A0A0C3D505"/>
<keyword evidence="4" id="KW-1185">Reference proteome</keyword>
<keyword evidence="1" id="KW-1133">Transmembrane helix</keyword>